<proteinExistence type="predicted"/>
<gene>
    <name evidence="1" type="ORF">CDAR_274541</name>
</gene>
<sequence length="116" mass="12791">MCVQVLFSMHCEERLLFKQRKIIDSGVTLPTPGERKAGATNDIIICAENRDGRARPLPIAGEQGFCFFCEAKQCGCVSPVVLSAMGFGAAVKSPLAFGQYTGKTDNRYSFRPIWLR</sequence>
<reference evidence="1 2" key="1">
    <citation type="submission" date="2021-06" db="EMBL/GenBank/DDBJ databases">
        <title>Caerostris darwini draft genome.</title>
        <authorList>
            <person name="Kono N."/>
            <person name="Arakawa K."/>
        </authorList>
    </citation>
    <scope>NUCLEOTIDE SEQUENCE [LARGE SCALE GENOMIC DNA]</scope>
</reference>
<organism evidence="1 2">
    <name type="scientific">Caerostris darwini</name>
    <dbReference type="NCBI Taxonomy" id="1538125"/>
    <lineage>
        <taxon>Eukaryota</taxon>
        <taxon>Metazoa</taxon>
        <taxon>Ecdysozoa</taxon>
        <taxon>Arthropoda</taxon>
        <taxon>Chelicerata</taxon>
        <taxon>Arachnida</taxon>
        <taxon>Araneae</taxon>
        <taxon>Araneomorphae</taxon>
        <taxon>Entelegynae</taxon>
        <taxon>Araneoidea</taxon>
        <taxon>Araneidae</taxon>
        <taxon>Caerostris</taxon>
    </lineage>
</organism>
<comment type="caution">
    <text evidence="1">The sequence shown here is derived from an EMBL/GenBank/DDBJ whole genome shotgun (WGS) entry which is preliminary data.</text>
</comment>
<protein>
    <submittedName>
        <fullName evidence="1">Uncharacterized protein</fullName>
    </submittedName>
</protein>
<name>A0AAV4RH62_9ARAC</name>
<accession>A0AAV4RH62</accession>
<dbReference type="Proteomes" id="UP001054837">
    <property type="component" value="Unassembled WGS sequence"/>
</dbReference>
<evidence type="ECO:0000313" key="2">
    <source>
        <dbReference type="Proteomes" id="UP001054837"/>
    </source>
</evidence>
<dbReference type="EMBL" id="BPLQ01006056">
    <property type="protein sequence ID" value="GIY19676.1"/>
    <property type="molecule type" value="Genomic_DNA"/>
</dbReference>
<evidence type="ECO:0000313" key="1">
    <source>
        <dbReference type="EMBL" id="GIY19676.1"/>
    </source>
</evidence>
<dbReference type="AlphaFoldDB" id="A0AAV4RH62"/>
<keyword evidence="2" id="KW-1185">Reference proteome</keyword>